<gene>
    <name evidence="5" type="ORF">ANANG_G00163740</name>
</gene>
<organism evidence="5 6">
    <name type="scientific">Anguilla anguilla</name>
    <name type="common">European freshwater eel</name>
    <name type="synonym">Muraena anguilla</name>
    <dbReference type="NCBI Taxonomy" id="7936"/>
    <lineage>
        <taxon>Eukaryota</taxon>
        <taxon>Metazoa</taxon>
        <taxon>Chordata</taxon>
        <taxon>Craniata</taxon>
        <taxon>Vertebrata</taxon>
        <taxon>Euteleostomi</taxon>
        <taxon>Actinopterygii</taxon>
        <taxon>Neopterygii</taxon>
        <taxon>Teleostei</taxon>
        <taxon>Anguilliformes</taxon>
        <taxon>Anguillidae</taxon>
        <taxon>Anguilla</taxon>
    </lineage>
</organism>
<keyword evidence="3" id="KW-0539">Nucleus</keyword>
<dbReference type="GO" id="GO:0008013">
    <property type="term" value="F:beta-catenin binding"/>
    <property type="evidence" value="ECO:0007669"/>
    <property type="project" value="InterPro"/>
</dbReference>
<comment type="caution">
    <text evidence="5">The sequence shown here is derived from an EMBL/GenBank/DDBJ whole genome shotgun (WGS) entry which is preliminary data.</text>
</comment>
<comment type="similarity">
    <text evidence="2">Belongs to the BCL9 family.</text>
</comment>
<accession>A0A9D3RWX0</accession>
<evidence type="ECO:0000256" key="3">
    <source>
        <dbReference type="ARBA" id="ARBA00023242"/>
    </source>
</evidence>
<proteinExistence type="inferred from homology"/>
<dbReference type="GO" id="GO:0060070">
    <property type="term" value="P:canonical Wnt signaling pathway"/>
    <property type="evidence" value="ECO:0007669"/>
    <property type="project" value="InterPro"/>
</dbReference>
<dbReference type="InterPro" id="IPR015668">
    <property type="entry name" value="Bcl-9/Bcl-9l"/>
</dbReference>
<dbReference type="AlphaFoldDB" id="A0A9D3RWX0"/>
<evidence type="ECO:0000313" key="5">
    <source>
        <dbReference type="EMBL" id="KAG5844556.1"/>
    </source>
</evidence>
<sequence length="146" mass="15331">MHQENKLTNHGKQVISSAQSQVPNVNQQPPGPACNLGSKGAGAGNHGTKANQISPGNPGVKSASQSGSGVGGPLKGKTKRERSVSMDSGELRDALGPALEPDAKAEGVMRSKRRCVLEKKQPYSGDEWCSGATPRKRRRSRPLPPS</sequence>
<feature type="compositionally biased region" description="Basic and acidic residues" evidence="4">
    <location>
        <begin position="81"/>
        <end position="93"/>
    </location>
</feature>
<evidence type="ECO:0000256" key="4">
    <source>
        <dbReference type="SAM" id="MobiDB-lite"/>
    </source>
</evidence>
<dbReference type="PANTHER" id="PTHR15185:SF3">
    <property type="entry name" value="B-CELL CLL_LYMPHOMA 9-LIKE PROTEIN"/>
    <property type="match status" value="1"/>
</dbReference>
<dbReference type="GO" id="GO:0030512">
    <property type="term" value="P:negative regulation of transforming growth factor beta receptor signaling pathway"/>
    <property type="evidence" value="ECO:0007669"/>
    <property type="project" value="TreeGrafter"/>
</dbReference>
<reference evidence="5" key="1">
    <citation type="submission" date="2021-01" db="EMBL/GenBank/DDBJ databases">
        <title>A chromosome-scale assembly of European eel, Anguilla anguilla.</title>
        <authorList>
            <person name="Henkel C."/>
            <person name="Jong-Raadsen S.A."/>
            <person name="Dufour S."/>
            <person name="Weltzien F.-A."/>
            <person name="Palstra A.P."/>
            <person name="Pelster B."/>
            <person name="Spaink H.P."/>
            <person name="Van Den Thillart G.E."/>
            <person name="Jansen H."/>
            <person name="Zahm M."/>
            <person name="Klopp C."/>
            <person name="Cedric C."/>
            <person name="Louis A."/>
            <person name="Berthelot C."/>
            <person name="Parey E."/>
            <person name="Roest Crollius H."/>
            <person name="Montfort J."/>
            <person name="Robinson-Rechavi M."/>
            <person name="Bucao C."/>
            <person name="Bouchez O."/>
            <person name="Gislard M."/>
            <person name="Lluch J."/>
            <person name="Milhes M."/>
            <person name="Lampietro C."/>
            <person name="Lopez Roques C."/>
            <person name="Donnadieu C."/>
            <person name="Braasch I."/>
            <person name="Desvignes T."/>
            <person name="Postlethwait J."/>
            <person name="Bobe J."/>
            <person name="Guiguen Y."/>
            <person name="Dirks R."/>
        </authorList>
    </citation>
    <scope>NUCLEOTIDE SEQUENCE</scope>
    <source>
        <strain evidence="5">Tag_6206</strain>
        <tissue evidence="5">Liver</tissue>
    </source>
</reference>
<dbReference type="Proteomes" id="UP001044222">
    <property type="component" value="Chromosome 8"/>
</dbReference>
<feature type="region of interest" description="Disordered" evidence="4">
    <location>
        <begin position="1"/>
        <end position="146"/>
    </location>
</feature>
<feature type="compositionally biased region" description="Basic and acidic residues" evidence="4">
    <location>
        <begin position="101"/>
        <end position="121"/>
    </location>
</feature>
<keyword evidence="6" id="KW-1185">Reference proteome</keyword>
<feature type="compositionally biased region" description="Basic residues" evidence="4">
    <location>
        <begin position="134"/>
        <end position="146"/>
    </location>
</feature>
<evidence type="ECO:0000256" key="1">
    <source>
        <dbReference type="ARBA" id="ARBA00004123"/>
    </source>
</evidence>
<protein>
    <submittedName>
        <fullName evidence="5">Uncharacterized protein</fullName>
    </submittedName>
</protein>
<dbReference type="EMBL" id="JAFIRN010000008">
    <property type="protein sequence ID" value="KAG5844556.1"/>
    <property type="molecule type" value="Genomic_DNA"/>
</dbReference>
<dbReference type="GO" id="GO:0003713">
    <property type="term" value="F:transcription coactivator activity"/>
    <property type="evidence" value="ECO:0007669"/>
    <property type="project" value="InterPro"/>
</dbReference>
<evidence type="ECO:0000313" key="6">
    <source>
        <dbReference type="Proteomes" id="UP001044222"/>
    </source>
</evidence>
<dbReference type="PANTHER" id="PTHR15185">
    <property type="entry name" value="BCL9"/>
    <property type="match status" value="1"/>
</dbReference>
<evidence type="ECO:0000256" key="2">
    <source>
        <dbReference type="ARBA" id="ARBA00009200"/>
    </source>
</evidence>
<name>A0A9D3RWX0_ANGAN</name>
<dbReference type="GO" id="GO:1990907">
    <property type="term" value="C:beta-catenin-TCF complex"/>
    <property type="evidence" value="ECO:0007669"/>
    <property type="project" value="TreeGrafter"/>
</dbReference>
<comment type="subcellular location">
    <subcellularLocation>
        <location evidence="1">Nucleus</location>
    </subcellularLocation>
</comment>
<dbReference type="GO" id="GO:0045944">
    <property type="term" value="P:positive regulation of transcription by RNA polymerase II"/>
    <property type="evidence" value="ECO:0007669"/>
    <property type="project" value="TreeGrafter"/>
</dbReference>
<feature type="compositionally biased region" description="Low complexity" evidence="4">
    <location>
        <begin position="17"/>
        <end position="28"/>
    </location>
</feature>